<evidence type="ECO:0000313" key="1">
    <source>
        <dbReference type="EMBL" id="KAL3651978.1"/>
    </source>
</evidence>
<dbReference type="Proteomes" id="UP001632038">
    <property type="component" value="Unassembled WGS sequence"/>
</dbReference>
<protein>
    <submittedName>
        <fullName evidence="1">Uncharacterized protein</fullName>
    </submittedName>
</protein>
<proteinExistence type="predicted"/>
<gene>
    <name evidence="1" type="ORF">CASFOL_001659</name>
</gene>
<sequence>MPINWNNFPYEEKTSYTVLGGVLFIYIYPNEPSIESLQLMFDPEEKEKIFKKWDFMIQ</sequence>
<keyword evidence="2" id="KW-1185">Reference proteome</keyword>
<comment type="caution">
    <text evidence="1">The sequence shown here is derived from an EMBL/GenBank/DDBJ whole genome shotgun (WGS) entry which is preliminary data.</text>
</comment>
<accession>A0ABD3ECA7</accession>
<dbReference type="EMBL" id="JAVIJP010000005">
    <property type="protein sequence ID" value="KAL3651978.1"/>
    <property type="molecule type" value="Genomic_DNA"/>
</dbReference>
<evidence type="ECO:0000313" key="2">
    <source>
        <dbReference type="Proteomes" id="UP001632038"/>
    </source>
</evidence>
<name>A0ABD3ECA7_9LAMI</name>
<reference evidence="2" key="1">
    <citation type="journal article" date="2024" name="IScience">
        <title>Strigolactones Initiate the Formation of Haustorium-like Structures in Castilleja.</title>
        <authorList>
            <person name="Buerger M."/>
            <person name="Peterson D."/>
            <person name="Chory J."/>
        </authorList>
    </citation>
    <scope>NUCLEOTIDE SEQUENCE [LARGE SCALE GENOMIC DNA]</scope>
</reference>
<organism evidence="1 2">
    <name type="scientific">Castilleja foliolosa</name>
    <dbReference type="NCBI Taxonomy" id="1961234"/>
    <lineage>
        <taxon>Eukaryota</taxon>
        <taxon>Viridiplantae</taxon>
        <taxon>Streptophyta</taxon>
        <taxon>Embryophyta</taxon>
        <taxon>Tracheophyta</taxon>
        <taxon>Spermatophyta</taxon>
        <taxon>Magnoliopsida</taxon>
        <taxon>eudicotyledons</taxon>
        <taxon>Gunneridae</taxon>
        <taxon>Pentapetalae</taxon>
        <taxon>asterids</taxon>
        <taxon>lamiids</taxon>
        <taxon>Lamiales</taxon>
        <taxon>Orobanchaceae</taxon>
        <taxon>Pedicularideae</taxon>
        <taxon>Castillejinae</taxon>
        <taxon>Castilleja</taxon>
    </lineage>
</organism>
<dbReference type="AlphaFoldDB" id="A0ABD3ECA7"/>